<feature type="domain" description="DUF7962" evidence="2">
    <location>
        <begin position="130"/>
        <end position="229"/>
    </location>
</feature>
<sequence length="338" mass="38002">MAPKEPVVLYQYDTSPISTKIKNVLTLKHIPHKRVHVAEMPPRPELLILGVTYRRIPVLAIGNDVYCDSSLIASILEQRYPASEGYGTIFPKRKGGGSSDPGVAKVFSTFYMEKIIFPLVSGSLPFHRFAPEFIKDRQSMGMKFEMDAKVAEARYPFTKSALASHLMLLEEQLADGREWLLDTETPSLADISAHIIYDWMKRFKSVRDVYREHKYPRILSWLQRFSEYLGKQDKDNASPFQNISGQEAADIIQSSVSQDADVVGFDDVESGRLQVKRGDIVAITPADNAKVPTVGTLIALNREETVIEISGNSGRIVRCHFPRLNFSIKPVTESKAKL</sequence>
<dbReference type="Pfam" id="PF25907">
    <property type="entry name" value="DUF7962"/>
    <property type="match status" value="1"/>
</dbReference>
<evidence type="ECO:0000313" key="3">
    <source>
        <dbReference type="EMBL" id="OCH88279.1"/>
    </source>
</evidence>
<dbReference type="Gene3D" id="3.40.30.110">
    <property type="match status" value="1"/>
</dbReference>
<accession>A0A8E2AS25</accession>
<dbReference type="InterPro" id="IPR004045">
    <property type="entry name" value="Glutathione_S-Trfase_N"/>
</dbReference>
<dbReference type="OrthoDB" id="202840at2759"/>
<dbReference type="AlphaFoldDB" id="A0A8E2AS25"/>
<protein>
    <recommendedName>
        <fullName evidence="5">Glutathione S-transferase</fullName>
    </recommendedName>
</protein>
<dbReference type="PANTHER" id="PTHR12782">
    <property type="entry name" value="MICROSOMAL PROSTAGLANDIN E SYNTHASE-2"/>
    <property type="match status" value="1"/>
</dbReference>
<gene>
    <name evidence="3" type="ORF">OBBRIDRAFT_827226</name>
</gene>
<proteinExistence type="predicted"/>
<dbReference type="InterPro" id="IPR036249">
    <property type="entry name" value="Thioredoxin-like_sf"/>
</dbReference>
<keyword evidence="4" id="KW-1185">Reference proteome</keyword>
<dbReference type="EMBL" id="KV722457">
    <property type="protein sequence ID" value="OCH88279.1"/>
    <property type="molecule type" value="Genomic_DNA"/>
</dbReference>
<dbReference type="Gene3D" id="1.20.1050.10">
    <property type="match status" value="1"/>
</dbReference>
<dbReference type="GO" id="GO:0005739">
    <property type="term" value="C:mitochondrion"/>
    <property type="evidence" value="ECO:0007669"/>
    <property type="project" value="TreeGrafter"/>
</dbReference>
<dbReference type="PANTHER" id="PTHR12782:SF5">
    <property type="entry name" value="PROSTAGLANDIN E SYNTHASE 2"/>
    <property type="match status" value="1"/>
</dbReference>
<evidence type="ECO:0008006" key="5">
    <source>
        <dbReference type="Google" id="ProtNLM"/>
    </source>
</evidence>
<organism evidence="3 4">
    <name type="scientific">Obba rivulosa</name>
    <dbReference type="NCBI Taxonomy" id="1052685"/>
    <lineage>
        <taxon>Eukaryota</taxon>
        <taxon>Fungi</taxon>
        <taxon>Dikarya</taxon>
        <taxon>Basidiomycota</taxon>
        <taxon>Agaricomycotina</taxon>
        <taxon>Agaricomycetes</taxon>
        <taxon>Polyporales</taxon>
        <taxon>Gelatoporiaceae</taxon>
        <taxon>Obba</taxon>
    </lineage>
</organism>
<dbReference type="Pfam" id="PF13417">
    <property type="entry name" value="GST_N_3"/>
    <property type="match status" value="1"/>
</dbReference>
<dbReference type="InterPro" id="IPR058268">
    <property type="entry name" value="DUF7962"/>
</dbReference>
<name>A0A8E2AS25_9APHY</name>
<dbReference type="SUPFAM" id="SSF47616">
    <property type="entry name" value="GST C-terminal domain-like"/>
    <property type="match status" value="1"/>
</dbReference>
<dbReference type="Proteomes" id="UP000250043">
    <property type="component" value="Unassembled WGS sequence"/>
</dbReference>
<dbReference type="SUPFAM" id="SSF52833">
    <property type="entry name" value="Thioredoxin-like"/>
    <property type="match status" value="1"/>
</dbReference>
<feature type="domain" description="GST N-terminal" evidence="1">
    <location>
        <begin position="9"/>
        <end position="83"/>
    </location>
</feature>
<reference evidence="3 4" key="1">
    <citation type="submission" date="2016-07" db="EMBL/GenBank/DDBJ databases">
        <title>Draft genome of the white-rot fungus Obba rivulosa 3A-2.</title>
        <authorList>
            <consortium name="DOE Joint Genome Institute"/>
            <person name="Miettinen O."/>
            <person name="Riley R."/>
            <person name="Acob R."/>
            <person name="Barry K."/>
            <person name="Cullen D."/>
            <person name="De Vries R."/>
            <person name="Hainaut M."/>
            <person name="Hatakka A."/>
            <person name="Henrissat B."/>
            <person name="Hilden K."/>
            <person name="Kuo R."/>
            <person name="Labutti K."/>
            <person name="Lipzen A."/>
            <person name="Makela M.R."/>
            <person name="Sandor L."/>
            <person name="Spatafora J.W."/>
            <person name="Grigoriev I.V."/>
            <person name="Hibbett D.S."/>
        </authorList>
    </citation>
    <scope>NUCLEOTIDE SEQUENCE [LARGE SCALE GENOMIC DNA]</scope>
    <source>
        <strain evidence="3 4">3A-2</strain>
    </source>
</reference>
<evidence type="ECO:0000259" key="1">
    <source>
        <dbReference type="Pfam" id="PF13417"/>
    </source>
</evidence>
<evidence type="ECO:0000313" key="4">
    <source>
        <dbReference type="Proteomes" id="UP000250043"/>
    </source>
</evidence>
<evidence type="ECO:0000259" key="2">
    <source>
        <dbReference type="Pfam" id="PF25907"/>
    </source>
</evidence>
<dbReference type="InterPro" id="IPR036282">
    <property type="entry name" value="Glutathione-S-Trfase_C_sf"/>
</dbReference>